<dbReference type="Pfam" id="PF07386">
    <property type="entry name" value="DUF1499"/>
    <property type="match status" value="1"/>
</dbReference>
<dbReference type="PANTHER" id="PTHR34801">
    <property type="entry name" value="EXPRESSED PROTEIN"/>
    <property type="match status" value="1"/>
</dbReference>
<name>A0A8J4DC61_9CHLO</name>
<accession>A0A8J4DC61</accession>
<proteinExistence type="predicted"/>
<gene>
    <name evidence="1" type="ORF">Vretifemale_4284</name>
</gene>
<organism evidence="1 2">
    <name type="scientific">Volvox reticuliferus</name>
    <dbReference type="NCBI Taxonomy" id="1737510"/>
    <lineage>
        <taxon>Eukaryota</taxon>
        <taxon>Viridiplantae</taxon>
        <taxon>Chlorophyta</taxon>
        <taxon>core chlorophytes</taxon>
        <taxon>Chlorophyceae</taxon>
        <taxon>CS clade</taxon>
        <taxon>Chlamydomonadales</taxon>
        <taxon>Volvocaceae</taxon>
        <taxon>Volvox</taxon>
    </lineage>
</organism>
<dbReference type="InterPro" id="IPR010865">
    <property type="entry name" value="DUF1499"/>
</dbReference>
<dbReference type="OrthoDB" id="41501at2759"/>
<keyword evidence="2" id="KW-1185">Reference proteome</keyword>
<dbReference type="AlphaFoldDB" id="A0A8J4DC61"/>
<reference evidence="1" key="1">
    <citation type="journal article" date="2021" name="Proc. Natl. Acad. Sci. U.S.A.">
        <title>Three genomes in the algal genus Volvox reveal the fate of a haploid sex-determining region after a transition to homothallism.</title>
        <authorList>
            <person name="Yamamoto K."/>
            <person name="Hamaji T."/>
            <person name="Kawai-Toyooka H."/>
            <person name="Matsuzaki R."/>
            <person name="Takahashi F."/>
            <person name="Nishimura Y."/>
            <person name="Kawachi M."/>
            <person name="Noguchi H."/>
            <person name="Minakuchi Y."/>
            <person name="Umen J.G."/>
            <person name="Toyoda A."/>
            <person name="Nozaki H."/>
        </authorList>
    </citation>
    <scope>NUCLEOTIDE SEQUENCE</scope>
    <source>
        <strain evidence="1">NIES-3786</strain>
    </source>
</reference>
<sequence length="221" mass="24236">MQVQNSPGCGINAQGMPMSKFSFRVTLSQRHFMTQLGQRHAHNTPINKSKGRSTHLTITAAIFKLGRAIPRPSLGVQDFGAGPMLSLCPGTGTCIASFDDGDDVTYAPPLTYNPPDGRGSHSPVSQGEAMAELLAVVQELKPSGYTPHIVEQTEDYLYLEYASRIAGLIDDVEFWFRPGPGCQVEYRSASRGPAVDPKVNHKRIQAIRMELEKKGWRSTGY</sequence>
<evidence type="ECO:0000313" key="2">
    <source>
        <dbReference type="Proteomes" id="UP000747110"/>
    </source>
</evidence>
<dbReference type="EMBL" id="BNCP01000006">
    <property type="protein sequence ID" value="GIL74358.1"/>
    <property type="molecule type" value="Genomic_DNA"/>
</dbReference>
<protein>
    <submittedName>
        <fullName evidence="1">Uncharacterized protein</fullName>
    </submittedName>
</protein>
<dbReference type="Proteomes" id="UP000747110">
    <property type="component" value="Unassembled WGS sequence"/>
</dbReference>
<dbReference type="PANTHER" id="PTHR34801:SF2">
    <property type="entry name" value="EXPRESSED PROTEIN"/>
    <property type="match status" value="1"/>
</dbReference>
<evidence type="ECO:0000313" key="1">
    <source>
        <dbReference type="EMBL" id="GIL74358.1"/>
    </source>
</evidence>
<comment type="caution">
    <text evidence="1">The sequence shown here is derived from an EMBL/GenBank/DDBJ whole genome shotgun (WGS) entry which is preliminary data.</text>
</comment>